<evidence type="ECO:0000256" key="1">
    <source>
        <dbReference type="ARBA" id="ARBA00006432"/>
    </source>
</evidence>
<evidence type="ECO:0000313" key="6">
    <source>
        <dbReference type="Proteomes" id="UP000040576"/>
    </source>
</evidence>
<dbReference type="GO" id="GO:0004467">
    <property type="term" value="F:long-chain fatty acid-CoA ligase activity"/>
    <property type="evidence" value="ECO:0007669"/>
    <property type="project" value="UniProtKB-EC"/>
</dbReference>
<proteinExistence type="inferred from homology"/>
<accession>A0A090KS55</accession>
<comment type="similarity">
    <text evidence="1">Belongs to the ATP-dependent AMP-binding enzyme family.</text>
</comment>
<dbReference type="Gene3D" id="3.30.300.30">
    <property type="match status" value="1"/>
</dbReference>
<evidence type="ECO:0000256" key="2">
    <source>
        <dbReference type="ARBA" id="ARBA00022598"/>
    </source>
</evidence>
<evidence type="ECO:0000259" key="4">
    <source>
        <dbReference type="Pfam" id="PF13193"/>
    </source>
</evidence>
<dbReference type="Proteomes" id="UP000040576">
    <property type="component" value="Unassembled WGS sequence"/>
</dbReference>
<keyword evidence="2 5" id="KW-0436">Ligase</keyword>
<reference evidence="5 6" key="1">
    <citation type="submission" date="2014-07" db="EMBL/GenBank/DDBJ databases">
        <authorList>
            <person name="Wibberg Daniel"/>
        </authorList>
    </citation>
    <scope>NUCLEOTIDE SEQUENCE [LARGE SCALE GENOMIC DNA]</scope>
</reference>
<keyword evidence="6" id="KW-1185">Reference proteome</keyword>
<dbReference type="InterPro" id="IPR000873">
    <property type="entry name" value="AMP-dep_synth/lig_dom"/>
</dbReference>
<dbReference type="EMBL" id="CCRF01000050">
    <property type="protein sequence ID" value="CEE01549.1"/>
    <property type="molecule type" value="Genomic_DNA"/>
</dbReference>
<evidence type="ECO:0000259" key="3">
    <source>
        <dbReference type="Pfam" id="PF00501"/>
    </source>
</evidence>
<dbReference type="Pfam" id="PF13193">
    <property type="entry name" value="AMP-binding_C"/>
    <property type="match status" value="1"/>
</dbReference>
<dbReference type="InterPro" id="IPR025110">
    <property type="entry name" value="AMP-bd_C"/>
</dbReference>
<dbReference type="SUPFAM" id="SSF56801">
    <property type="entry name" value="Acetyl-CoA synthetase-like"/>
    <property type="match status" value="1"/>
</dbReference>
<dbReference type="PANTHER" id="PTHR43767:SF9">
    <property type="entry name" value="LONG-CHAIN-FATTY-ACID--COA LIGASE"/>
    <property type="match status" value="1"/>
</dbReference>
<evidence type="ECO:0000313" key="5">
    <source>
        <dbReference type="EMBL" id="CEE01549.1"/>
    </source>
</evidence>
<dbReference type="InterPro" id="IPR020845">
    <property type="entry name" value="AMP-binding_CS"/>
</dbReference>
<dbReference type="NCBIfam" id="NF004837">
    <property type="entry name" value="PRK06187.1"/>
    <property type="match status" value="1"/>
</dbReference>
<dbReference type="EC" id="6.2.1.3" evidence="5"/>
<organism evidence="5 6">
    <name type="scientific">Caldibacillus thermoamylovorans</name>
    <dbReference type="NCBI Taxonomy" id="35841"/>
    <lineage>
        <taxon>Bacteria</taxon>
        <taxon>Bacillati</taxon>
        <taxon>Bacillota</taxon>
        <taxon>Bacilli</taxon>
        <taxon>Bacillales</taxon>
        <taxon>Bacillaceae</taxon>
        <taxon>Caldibacillus</taxon>
    </lineage>
</organism>
<dbReference type="InterPro" id="IPR050237">
    <property type="entry name" value="ATP-dep_AMP-bd_enzyme"/>
</dbReference>
<name>A0A090KS55_9BACI</name>
<sequence length="537" mass="60059">MEKVWHKHYPKHIRPELEIPNQSLPEMLVETVKKYPNHPALYFFGQEISYTKLGELAGAFASCLQQDGFEKGDRAAIMLPNCPQYIISYYGILQTGGIVTQVNPMYTSNELEYILRDSGAKVIVIYEPLLPVLKQIIANTSVKRVITVNFEGKEAVDEFSIDFASFLKSVKKPPTPVMIQASEDVAVLQYTGGTTGRSKGAMLTHRNLLANVIQCYEYFKDEIKPGQDRMLTVIPLFHVYGMTSCMNLAIYTGALNILLPRFEIEEVLQTIKETKPTSFPGVPTMYIALINHPKVNEYGLDSISICNSGSAPMHVELMRTFEEKTGAKILEGYGLSESSPTTHCNPAFGPRKPGSVGIGVPSTDYKIVDLGDGIKELKPGEIGELIIKGPQVMKGYWNMPEETANTLRDGWLYTGDIAYMDEDGYVYIVDRKKDMIIASGYNIYPRDVEEVIYQHPAIKEAVVVGVPDAYRGETVKAVVVLKEGQQVSEDELISFCREKLAAFKVPRIVEFRSELPKTSVGKILRRKIREESAKVSE</sequence>
<dbReference type="FunFam" id="3.40.50.12780:FF:000003">
    <property type="entry name" value="Long-chain-fatty-acid--CoA ligase FadD"/>
    <property type="match status" value="1"/>
</dbReference>
<feature type="domain" description="AMP-dependent synthetase/ligase" evidence="3">
    <location>
        <begin position="30"/>
        <end position="397"/>
    </location>
</feature>
<dbReference type="RefSeq" id="WP_034770016.1">
    <property type="nucleotide sequence ID" value="NZ_CCRF01000050.1"/>
</dbReference>
<gene>
    <name evidence="5" type="primary">lcfA1</name>
    <name evidence="5" type="ORF">BT1A1_1721</name>
</gene>
<dbReference type="FunFam" id="3.30.300.30:FF:000008">
    <property type="entry name" value="2,3-dihydroxybenzoate-AMP ligase"/>
    <property type="match status" value="1"/>
</dbReference>
<dbReference type="InterPro" id="IPR045851">
    <property type="entry name" value="AMP-bd_C_sf"/>
</dbReference>
<feature type="domain" description="AMP-binding enzyme C-terminal" evidence="4">
    <location>
        <begin position="448"/>
        <end position="522"/>
    </location>
</feature>
<dbReference type="Pfam" id="PF00501">
    <property type="entry name" value="AMP-binding"/>
    <property type="match status" value="1"/>
</dbReference>
<dbReference type="CDD" id="cd05936">
    <property type="entry name" value="FC-FACS_FadD_like"/>
    <property type="match status" value="1"/>
</dbReference>
<dbReference type="PANTHER" id="PTHR43767">
    <property type="entry name" value="LONG-CHAIN-FATTY-ACID--COA LIGASE"/>
    <property type="match status" value="1"/>
</dbReference>
<dbReference type="Gene3D" id="2.30.38.10">
    <property type="entry name" value="Luciferase, Domain 3"/>
    <property type="match status" value="1"/>
</dbReference>
<dbReference type="Gene3D" id="3.40.50.980">
    <property type="match status" value="2"/>
</dbReference>
<dbReference type="AlphaFoldDB" id="A0A090KS55"/>
<dbReference type="PROSITE" id="PS00455">
    <property type="entry name" value="AMP_BINDING"/>
    <property type="match status" value="1"/>
</dbReference>
<protein>
    <submittedName>
        <fullName evidence="5">Long-chain-fatty-acid-CoA ligase</fullName>
        <ecNumber evidence="5">6.2.1.3</ecNumber>
    </submittedName>
</protein>